<keyword evidence="5" id="KW-0813">Transport</keyword>
<reference evidence="7 8" key="1">
    <citation type="submission" date="2020-01" db="EMBL/GenBank/DDBJ databases">
        <title>Genomes of bacteria type strains.</title>
        <authorList>
            <person name="Chen J."/>
            <person name="Zhu S."/>
            <person name="Yang J."/>
        </authorList>
    </citation>
    <scope>NUCLEOTIDE SEQUENCE [LARGE SCALE GENOMIC DNA]</scope>
    <source>
        <strain evidence="7 8">LMG 22958</strain>
    </source>
</reference>
<comment type="caution">
    <text evidence="7">The sequence shown here is derived from an EMBL/GenBank/DDBJ whole genome shotgun (WGS) entry which is preliminary data.</text>
</comment>
<feature type="transmembrane region" description="Helical" evidence="5">
    <location>
        <begin position="6"/>
        <end position="22"/>
    </location>
</feature>
<name>A0A6L9MTT8_9ALTE</name>
<keyword evidence="5" id="KW-0997">Cell inner membrane</keyword>
<dbReference type="CDD" id="cd07341">
    <property type="entry name" value="M56_BlaR1_MecR1_like"/>
    <property type="match status" value="1"/>
</dbReference>
<dbReference type="Gene3D" id="3.30.1150.10">
    <property type="match status" value="1"/>
</dbReference>
<dbReference type="Pfam" id="PF05569">
    <property type="entry name" value="Peptidase_M56"/>
    <property type="match status" value="1"/>
</dbReference>
<dbReference type="AlphaFoldDB" id="A0A6L9MTT8"/>
<keyword evidence="5" id="KW-1003">Cell membrane</keyword>
<evidence type="ECO:0000256" key="4">
    <source>
        <dbReference type="ARBA" id="ARBA00023136"/>
    </source>
</evidence>
<keyword evidence="2 5" id="KW-0812">Transmembrane</keyword>
<dbReference type="PRINTS" id="PR01374">
    <property type="entry name" value="TONBPROTEIN"/>
</dbReference>
<feature type="transmembrane region" description="Helical" evidence="5">
    <location>
        <begin position="260"/>
        <end position="279"/>
    </location>
</feature>
<sequence>MTDWLLAQQGVLSISLAFLLIAERYTHKLGTFFTYRLWLLVPLALLMNNLPNALTSVGNSSLSKFVVNVKPEATIQHVDIVLYIWALGAGFIALYAAVQYSALHASLVKSDTKYPSIFYSTKINTPMLFGFLVPKIVLPQSFQQIFSHAQQNMILKHELTHKKHGDHLWNGLALIAVTVFWFNPLTWLALRAFRVNQELACDTKVLSNKTSEETLIYAKALVVSAEQNPQTVSLYPTFGEKTTMQKRLMLMKNKANPNKLVTLTSTLLAALLMVNTAMANMPPPPKNEKNNSEINAAPPVKRVSPIYPEQAVKENQEGFVVLQFDITEQGTTDNVTIVKSSPDGMFDESARTALKQWEYKPRIKGGKAMRQTGLLVQLDYKLGPDQAQ</sequence>
<evidence type="ECO:0000313" key="7">
    <source>
        <dbReference type="EMBL" id="NDW21672.1"/>
    </source>
</evidence>
<evidence type="ECO:0000313" key="8">
    <source>
        <dbReference type="Proteomes" id="UP000478837"/>
    </source>
</evidence>
<dbReference type="InterPro" id="IPR052173">
    <property type="entry name" value="Beta-lactam_resp_regulator"/>
</dbReference>
<dbReference type="GO" id="GO:0055085">
    <property type="term" value="P:transmembrane transport"/>
    <property type="evidence" value="ECO:0007669"/>
    <property type="project" value="InterPro"/>
</dbReference>
<dbReference type="InterPro" id="IPR008756">
    <property type="entry name" value="Peptidase_M56"/>
</dbReference>
<keyword evidence="5" id="KW-0735">Signal-anchor</keyword>
<proteinExistence type="inferred from homology"/>
<evidence type="ECO:0000256" key="2">
    <source>
        <dbReference type="ARBA" id="ARBA00022692"/>
    </source>
</evidence>
<evidence type="ECO:0000256" key="3">
    <source>
        <dbReference type="ARBA" id="ARBA00022989"/>
    </source>
</evidence>
<dbReference type="InterPro" id="IPR037682">
    <property type="entry name" value="TonB_C"/>
</dbReference>
<dbReference type="GO" id="GO:0015891">
    <property type="term" value="P:siderophore transport"/>
    <property type="evidence" value="ECO:0007669"/>
    <property type="project" value="InterPro"/>
</dbReference>
<gene>
    <name evidence="7" type="ORF">GTW09_09095</name>
</gene>
<dbReference type="GO" id="GO:0015031">
    <property type="term" value="P:protein transport"/>
    <property type="evidence" value="ECO:0007669"/>
    <property type="project" value="UniProtKB-UniRule"/>
</dbReference>
<dbReference type="NCBIfam" id="TIGR01352">
    <property type="entry name" value="tonB_Cterm"/>
    <property type="match status" value="1"/>
</dbReference>
<comment type="function">
    <text evidence="5">Interacts with outer membrane receptor proteins that carry out high-affinity binding and energy dependent uptake into the periplasmic space of specific substrates. It could act to transduce energy from the cytoplasmic membrane to specific energy-requiring processes in the outer membrane, resulting in the release into the periplasm of ligands bound by these outer membrane proteins.</text>
</comment>
<dbReference type="InterPro" id="IPR003538">
    <property type="entry name" value="TonB"/>
</dbReference>
<feature type="transmembrane region" description="Helical" evidence="5">
    <location>
        <begin position="29"/>
        <end position="47"/>
    </location>
</feature>
<dbReference type="EMBL" id="JAAAWP010000004">
    <property type="protein sequence ID" value="NDW21672.1"/>
    <property type="molecule type" value="Genomic_DNA"/>
</dbReference>
<keyword evidence="3 5" id="KW-1133">Transmembrane helix</keyword>
<evidence type="ECO:0000256" key="1">
    <source>
        <dbReference type="ARBA" id="ARBA00004167"/>
    </source>
</evidence>
<dbReference type="Proteomes" id="UP000478837">
    <property type="component" value="Unassembled WGS sequence"/>
</dbReference>
<keyword evidence="8" id="KW-1185">Reference proteome</keyword>
<dbReference type="GO" id="GO:0005886">
    <property type="term" value="C:plasma membrane"/>
    <property type="evidence" value="ECO:0007669"/>
    <property type="project" value="UniProtKB-SubCell"/>
</dbReference>
<dbReference type="PANTHER" id="PTHR34978:SF3">
    <property type="entry name" value="SLR0241 PROTEIN"/>
    <property type="match status" value="1"/>
</dbReference>
<evidence type="ECO:0000259" key="6">
    <source>
        <dbReference type="PROSITE" id="PS52015"/>
    </source>
</evidence>
<dbReference type="InterPro" id="IPR006260">
    <property type="entry name" value="TonB/TolA_C"/>
</dbReference>
<dbReference type="RefSeq" id="WP_163111623.1">
    <property type="nucleotide sequence ID" value="NZ_JAAAWP010000004.1"/>
</dbReference>
<feature type="transmembrane region" description="Helical" evidence="5">
    <location>
        <begin position="168"/>
        <end position="190"/>
    </location>
</feature>
<accession>A0A6L9MTT8</accession>
<dbReference type="PROSITE" id="PS52015">
    <property type="entry name" value="TONB_CTD"/>
    <property type="match status" value="1"/>
</dbReference>
<feature type="domain" description="TonB C-terminal" evidence="6">
    <location>
        <begin position="292"/>
        <end position="388"/>
    </location>
</feature>
<feature type="transmembrane region" description="Helical" evidence="5">
    <location>
        <begin position="80"/>
        <end position="103"/>
    </location>
</feature>
<keyword evidence="5" id="KW-0653">Protein transport</keyword>
<dbReference type="PANTHER" id="PTHR34978">
    <property type="entry name" value="POSSIBLE SENSOR-TRANSDUCER PROTEIN BLAR"/>
    <property type="match status" value="1"/>
</dbReference>
<dbReference type="GO" id="GO:0030288">
    <property type="term" value="C:outer membrane-bounded periplasmic space"/>
    <property type="evidence" value="ECO:0007669"/>
    <property type="project" value="InterPro"/>
</dbReference>
<comment type="caution">
    <text evidence="5">Lacks conserved residue(s) required for the propagation of feature annotation.</text>
</comment>
<organism evidence="7 8">
    <name type="scientific">Alteromonas hispanica</name>
    <dbReference type="NCBI Taxonomy" id="315421"/>
    <lineage>
        <taxon>Bacteria</taxon>
        <taxon>Pseudomonadati</taxon>
        <taxon>Pseudomonadota</taxon>
        <taxon>Gammaproteobacteria</taxon>
        <taxon>Alteromonadales</taxon>
        <taxon>Alteromonadaceae</taxon>
        <taxon>Alteromonas/Salinimonas group</taxon>
        <taxon>Alteromonas</taxon>
    </lineage>
</organism>
<protein>
    <recommendedName>
        <fullName evidence="5">Protein TonB</fullName>
    </recommendedName>
</protein>
<dbReference type="Pfam" id="PF03544">
    <property type="entry name" value="TonB_C"/>
    <property type="match status" value="1"/>
</dbReference>
<evidence type="ECO:0000256" key="5">
    <source>
        <dbReference type="RuleBase" id="RU362123"/>
    </source>
</evidence>
<comment type="similarity">
    <text evidence="5">Belongs to the TonB family.</text>
</comment>
<comment type="subcellular location">
    <subcellularLocation>
        <location evidence="5">Cell inner membrane</location>
        <topology evidence="5">Single-pass membrane protein</topology>
        <orientation evidence="5">Periplasmic side</orientation>
    </subcellularLocation>
    <subcellularLocation>
        <location evidence="1">Membrane</location>
        <topology evidence="1">Single-pass membrane protein</topology>
    </subcellularLocation>
</comment>
<dbReference type="GO" id="GO:0031992">
    <property type="term" value="F:energy transducer activity"/>
    <property type="evidence" value="ECO:0007669"/>
    <property type="project" value="InterPro"/>
</dbReference>
<dbReference type="SUPFAM" id="SSF74653">
    <property type="entry name" value="TolA/TonB C-terminal domain"/>
    <property type="match status" value="1"/>
</dbReference>
<keyword evidence="4 5" id="KW-0472">Membrane</keyword>